<dbReference type="EMBL" id="LR778114">
    <property type="protein sequence ID" value="CAB1130270.1"/>
    <property type="molecule type" value="Genomic_DNA"/>
</dbReference>
<dbReference type="Pfam" id="PF14584">
    <property type="entry name" value="DUF4446"/>
    <property type="match status" value="1"/>
</dbReference>
<evidence type="ECO:0000256" key="1">
    <source>
        <dbReference type="SAM" id="Phobius"/>
    </source>
</evidence>
<sequence length="166" mass="17659">MTQALHWLAAQAVVVEAGAAVLALLAVILAVWALLVAAAAGRRRRRAPRAVVPAGDGVAEALGVLQQQLQDLEHRMGTLENRQALALSRVGMVRFNPFADTGADLSFAVALLNAGGDGLVLTGLWGRDEVRVYAKPVEGAQSRYALSEEERAAIDLAMRDRRQASP</sequence>
<name>A0A6F8ZKH8_9FIRM</name>
<keyword evidence="3" id="KW-1185">Reference proteome</keyword>
<dbReference type="KEGG" id="hfv:R50_2781"/>
<protein>
    <recommendedName>
        <fullName evidence="4">DUF4446 domain-containing protein</fullName>
    </recommendedName>
</protein>
<organism evidence="2 3">
    <name type="scientific">Candidatus Hydrogenisulfobacillus filiaventi</name>
    <dbReference type="NCBI Taxonomy" id="2707344"/>
    <lineage>
        <taxon>Bacteria</taxon>
        <taxon>Bacillati</taxon>
        <taxon>Bacillota</taxon>
        <taxon>Clostridia</taxon>
        <taxon>Eubacteriales</taxon>
        <taxon>Clostridiales Family XVII. Incertae Sedis</taxon>
        <taxon>Candidatus Hydrogenisulfobacillus</taxon>
    </lineage>
</organism>
<evidence type="ECO:0008006" key="4">
    <source>
        <dbReference type="Google" id="ProtNLM"/>
    </source>
</evidence>
<keyword evidence="1" id="KW-0472">Membrane</keyword>
<dbReference type="Proteomes" id="UP000503399">
    <property type="component" value="Chromosome"/>
</dbReference>
<feature type="transmembrane region" description="Helical" evidence="1">
    <location>
        <begin position="20"/>
        <end position="40"/>
    </location>
</feature>
<dbReference type="InterPro" id="IPR027981">
    <property type="entry name" value="DUF4446"/>
</dbReference>
<accession>A0A6F8ZKH8</accession>
<keyword evidence="1" id="KW-1133">Transmembrane helix</keyword>
<evidence type="ECO:0000313" key="3">
    <source>
        <dbReference type="Proteomes" id="UP000503399"/>
    </source>
</evidence>
<dbReference type="AlphaFoldDB" id="A0A6F8ZKH8"/>
<keyword evidence="1" id="KW-0812">Transmembrane</keyword>
<proteinExistence type="predicted"/>
<evidence type="ECO:0000313" key="2">
    <source>
        <dbReference type="EMBL" id="CAB1130270.1"/>
    </source>
</evidence>
<gene>
    <name evidence="2" type="ORF">R50_2781</name>
</gene>
<reference evidence="2 3" key="1">
    <citation type="submission" date="2020-02" db="EMBL/GenBank/DDBJ databases">
        <authorList>
            <person name="Hogendoorn C."/>
        </authorList>
    </citation>
    <scope>NUCLEOTIDE SEQUENCE [LARGE SCALE GENOMIC DNA]</scope>
    <source>
        <strain evidence="2">R501</strain>
    </source>
</reference>